<accession>A0ABD6C1Y8</accession>
<sequence length="354" mass="37272">MQTLLLNAADVDENARMDRVIEAVRGAFAAYERGDATMPAKSYIDLPEYNGDFRSMPAYLDVREADTDEETADGEGWDAAGIKWVNAHPDNPADHDLPTVMGTMIYSDPETAFPLAILDGTTLTMKRTGAAAAVATDHLAPSDATSLGIVGAGVQSYTQLEAIAEVRDIREVVVSDLDAERVADFVAAFEDRFDVRAGSVSEAGHCDILSTVTPVEDPIVGPDDVGEHTHINAMGADAAGKHELADSLLAVATIVIDDHEQCTHSGEINVPYAAGILTDDDIYGELGEIVVGRRAGRSGTGSATDANADVGVEGVTVFDSTGLAIQDVAAARVVHELADDNDNGYPFDLLGLAD</sequence>
<feature type="active site" description="Proton donor/acceptor" evidence="1">
    <location>
        <position position="83"/>
    </location>
</feature>
<dbReference type="SUPFAM" id="SSF51735">
    <property type="entry name" value="NAD(P)-binding Rossmann-fold domains"/>
    <property type="match status" value="1"/>
</dbReference>
<dbReference type="HAMAP" id="MF_00935">
    <property type="entry name" value="AlaDH_arch"/>
    <property type="match status" value="1"/>
</dbReference>
<dbReference type="GO" id="GO:0006522">
    <property type="term" value="P:alanine metabolic process"/>
    <property type="evidence" value="ECO:0007669"/>
    <property type="project" value="UniProtKB-UniRule"/>
</dbReference>
<dbReference type="EMBL" id="JBHUDB010000011">
    <property type="protein sequence ID" value="MFD1571366.1"/>
    <property type="molecule type" value="Genomic_DNA"/>
</dbReference>
<evidence type="ECO:0000313" key="2">
    <source>
        <dbReference type="EMBL" id="MFD1571366.1"/>
    </source>
</evidence>
<comment type="catalytic activity">
    <reaction evidence="1">
        <text>L-alanine + NAD(+) + H2O = pyruvate + NH4(+) + NADH + H(+)</text>
        <dbReference type="Rhea" id="RHEA:18405"/>
        <dbReference type="ChEBI" id="CHEBI:15361"/>
        <dbReference type="ChEBI" id="CHEBI:15377"/>
        <dbReference type="ChEBI" id="CHEBI:15378"/>
        <dbReference type="ChEBI" id="CHEBI:28938"/>
        <dbReference type="ChEBI" id="CHEBI:57540"/>
        <dbReference type="ChEBI" id="CHEBI:57945"/>
        <dbReference type="ChEBI" id="CHEBI:57972"/>
        <dbReference type="EC" id="1.4.1.1"/>
    </reaction>
</comment>
<dbReference type="InterPro" id="IPR003462">
    <property type="entry name" value="ODC_Mu_crystall"/>
</dbReference>
<organism evidence="2 3">
    <name type="scientific">Halorubrum laminariae</name>
    <dbReference type="NCBI Taxonomy" id="1433523"/>
    <lineage>
        <taxon>Archaea</taxon>
        <taxon>Methanobacteriati</taxon>
        <taxon>Methanobacteriota</taxon>
        <taxon>Stenosarchaea group</taxon>
        <taxon>Halobacteria</taxon>
        <taxon>Halobacteriales</taxon>
        <taxon>Haloferacaceae</taxon>
        <taxon>Halorubrum</taxon>
    </lineage>
</organism>
<feature type="binding site" evidence="1">
    <location>
        <position position="320"/>
    </location>
    <ligand>
        <name>NAD(+)</name>
        <dbReference type="ChEBI" id="CHEBI:57540"/>
    </ligand>
</feature>
<keyword evidence="1" id="KW-0560">Oxidoreductase</keyword>
<dbReference type="PIRSF" id="PIRSF001439">
    <property type="entry name" value="CryM"/>
    <property type="match status" value="1"/>
</dbReference>
<feature type="binding site" evidence="1">
    <location>
        <position position="241"/>
    </location>
    <ligand>
        <name>NAD(+)</name>
        <dbReference type="ChEBI" id="CHEBI:57540"/>
    </ligand>
</feature>
<dbReference type="InterPro" id="IPR023401">
    <property type="entry name" value="ODC_N"/>
</dbReference>
<dbReference type="GO" id="GO:0000286">
    <property type="term" value="F:alanine dehydrogenase activity"/>
    <property type="evidence" value="ECO:0007669"/>
    <property type="project" value="UniProtKB-UniRule"/>
</dbReference>
<protein>
    <recommendedName>
        <fullName evidence="1">Alanine dehydrogenase</fullName>
        <shortName evidence="1">AlaDH</shortName>
        <ecNumber evidence="1">1.4.1.1</ecNumber>
    </recommendedName>
</protein>
<dbReference type="Gene3D" id="3.30.1780.10">
    <property type="entry name" value="ornithine cyclodeaminase, domain 1"/>
    <property type="match status" value="1"/>
</dbReference>
<comment type="function">
    <text evidence="1">Catalyzes the NAD(+)-dependent oxidative deamination of L-alanine to pyruvate, and the reverse reaction, the reductive amination of pyruvate.</text>
</comment>
<dbReference type="RefSeq" id="WP_256417618.1">
    <property type="nucleotide sequence ID" value="NZ_JANHDL010000003.1"/>
</dbReference>
<dbReference type="InterPro" id="IPR028609">
    <property type="entry name" value="AlaDH_arch-typ"/>
</dbReference>
<dbReference type="Proteomes" id="UP001597185">
    <property type="component" value="Unassembled WGS sequence"/>
</dbReference>
<feature type="binding site" evidence="1">
    <location>
        <begin position="154"/>
        <end position="155"/>
    </location>
    <ligand>
        <name>NAD(+)</name>
        <dbReference type="ChEBI" id="CHEBI:57540"/>
    </ligand>
</feature>
<comment type="caution">
    <text evidence="2">The sequence shown here is derived from an EMBL/GenBank/DDBJ whole genome shotgun (WGS) entry which is preliminary data.</text>
</comment>
<reference evidence="2 3" key="1">
    <citation type="journal article" date="2019" name="Int. J. Syst. Evol. Microbiol.">
        <title>The Global Catalogue of Microorganisms (GCM) 10K type strain sequencing project: providing services to taxonomists for standard genome sequencing and annotation.</title>
        <authorList>
            <consortium name="The Broad Institute Genomics Platform"/>
            <consortium name="The Broad Institute Genome Sequencing Center for Infectious Disease"/>
            <person name="Wu L."/>
            <person name="Ma J."/>
        </authorList>
    </citation>
    <scope>NUCLEOTIDE SEQUENCE [LARGE SCALE GENOMIC DNA]</scope>
    <source>
        <strain evidence="2 3">CGMCC 1.12689</strain>
    </source>
</reference>
<comment type="caution">
    <text evidence="1">Lacks conserved residue(s) required for the propagation of feature annotation.</text>
</comment>
<evidence type="ECO:0000256" key="1">
    <source>
        <dbReference type="HAMAP-Rule" id="MF_00935"/>
    </source>
</evidence>
<dbReference type="InterPro" id="IPR036291">
    <property type="entry name" value="NAD(P)-bd_dom_sf"/>
</dbReference>
<keyword evidence="1" id="KW-0547">Nucleotide-binding</keyword>
<dbReference type="GO" id="GO:0051287">
    <property type="term" value="F:NAD binding"/>
    <property type="evidence" value="ECO:0007669"/>
    <property type="project" value="UniProtKB-UniRule"/>
</dbReference>
<feature type="binding site" evidence="1">
    <location>
        <position position="127"/>
    </location>
    <ligand>
        <name>NAD(+)</name>
        <dbReference type="ChEBI" id="CHEBI:57540"/>
    </ligand>
</feature>
<dbReference type="Gene3D" id="3.40.50.720">
    <property type="entry name" value="NAD(P)-binding Rossmann-like Domain"/>
    <property type="match status" value="1"/>
</dbReference>
<evidence type="ECO:0000313" key="3">
    <source>
        <dbReference type="Proteomes" id="UP001597185"/>
    </source>
</evidence>
<dbReference type="EC" id="1.4.1.1" evidence="1"/>
<dbReference type="PANTHER" id="PTHR13812">
    <property type="entry name" value="KETIMINE REDUCTASE MU-CRYSTALLIN"/>
    <property type="match status" value="1"/>
</dbReference>
<dbReference type="Pfam" id="PF02423">
    <property type="entry name" value="OCD_Mu_crystall"/>
    <property type="match status" value="1"/>
</dbReference>
<comment type="similarity">
    <text evidence="1">Belongs to the ornithine cyclodeaminase/mu-crystallin family. Archaeal alanine dehydrogenase subfamily.</text>
</comment>
<name>A0ABD6C1Y8_9EURY</name>
<keyword evidence="1" id="KW-0520">NAD</keyword>
<keyword evidence="3" id="KW-1185">Reference proteome</keyword>
<proteinExistence type="inferred from homology"/>
<dbReference type="PANTHER" id="PTHR13812:SF19">
    <property type="entry name" value="KETIMINE REDUCTASE MU-CRYSTALLIN"/>
    <property type="match status" value="1"/>
</dbReference>
<feature type="binding site" evidence="1">
    <location>
        <begin position="235"/>
        <end position="237"/>
    </location>
    <ligand>
        <name>NAD(+)</name>
        <dbReference type="ChEBI" id="CHEBI:57540"/>
    </ligand>
</feature>
<gene>
    <name evidence="1" type="primary">ala</name>
    <name evidence="2" type="ORF">ACFR9T_12360</name>
</gene>
<dbReference type="AlphaFoldDB" id="A0ABD6C1Y8"/>